<dbReference type="PROSITE" id="PS50928">
    <property type="entry name" value="ABC_TM1"/>
    <property type="match status" value="1"/>
</dbReference>
<organism evidence="9 10">
    <name type="scientific">Sebaldella termitidis (strain ATCC 33386 / NCTC 11300)</name>
    <dbReference type="NCBI Taxonomy" id="526218"/>
    <lineage>
        <taxon>Bacteria</taxon>
        <taxon>Fusobacteriati</taxon>
        <taxon>Fusobacteriota</taxon>
        <taxon>Fusobacteriia</taxon>
        <taxon>Fusobacteriales</taxon>
        <taxon>Leptotrichiaceae</taxon>
        <taxon>Sebaldella</taxon>
    </lineage>
</organism>
<dbReference type="Pfam" id="PF00528">
    <property type="entry name" value="BPD_transp_1"/>
    <property type="match status" value="1"/>
</dbReference>
<comment type="similarity">
    <text evidence="7">Belongs to the binding-protein-dependent transport system permease family.</text>
</comment>
<keyword evidence="5 7" id="KW-1133">Transmembrane helix</keyword>
<dbReference type="eggNOG" id="COG0395">
    <property type="taxonomic scope" value="Bacteria"/>
</dbReference>
<comment type="subcellular location">
    <subcellularLocation>
        <location evidence="1 7">Cell membrane</location>
        <topology evidence="1 7">Multi-pass membrane protein</topology>
    </subcellularLocation>
</comment>
<keyword evidence="2 7" id="KW-0813">Transport</keyword>
<dbReference type="SUPFAM" id="SSF161098">
    <property type="entry name" value="MetI-like"/>
    <property type="match status" value="1"/>
</dbReference>
<feature type="transmembrane region" description="Helical" evidence="7">
    <location>
        <begin position="31"/>
        <end position="52"/>
    </location>
</feature>
<evidence type="ECO:0000256" key="3">
    <source>
        <dbReference type="ARBA" id="ARBA00022475"/>
    </source>
</evidence>
<dbReference type="RefSeq" id="WP_012860167.1">
    <property type="nucleotide sequence ID" value="NC_013517.1"/>
</dbReference>
<name>D1APZ3_SEBTE</name>
<evidence type="ECO:0000256" key="4">
    <source>
        <dbReference type="ARBA" id="ARBA00022692"/>
    </source>
</evidence>
<reference evidence="9 10" key="2">
    <citation type="journal article" date="2010" name="Stand. Genomic Sci.">
        <title>Complete genome sequence of Sebaldella termitidis type strain (NCTC 11300).</title>
        <authorList>
            <person name="Harmon-Smith M."/>
            <person name="Celia L."/>
            <person name="Chertkov O."/>
            <person name="Lapidus A."/>
            <person name="Copeland A."/>
            <person name="Glavina Del Rio T."/>
            <person name="Nolan M."/>
            <person name="Lucas S."/>
            <person name="Tice H."/>
            <person name="Cheng J.F."/>
            <person name="Han C."/>
            <person name="Detter J.C."/>
            <person name="Bruce D."/>
            <person name="Goodwin L."/>
            <person name="Pitluck S."/>
            <person name="Pati A."/>
            <person name="Liolios K."/>
            <person name="Ivanova N."/>
            <person name="Mavromatis K."/>
            <person name="Mikhailova N."/>
            <person name="Chen A."/>
            <person name="Palaniappan K."/>
            <person name="Land M."/>
            <person name="Hauser L."/>
            <person name="Chang Y.J."/>
            <person name="Jeffries C.D."/>
            <person name="Brettin T."/>
            <person name="Goker M."/>
            <person name="Beck B."/>
            <person name="Bristow J."/>
            <person name="Eisen J.A."/>
            <person name="Markowitz V."/>
            <person name="Hugenholtz P."/>
            <person name="Kyrpides N.C."/>
            <person name="Klenk H.P."/>
            <person name="Chen F."/>
        </authorList>
    </citation>
    <scope>NUCLEOTIDE SEQUENCE [LARGE SCALE GENOMIC DNA]</scope>
    <source>
        <strain evidence="10">ATCC 33386 / NCTC 11300</strain>
    </source>
</reference>
<dbReference type="InterPro" id="IPR035906">
    <property type="entry name" value="MetI-like_sf"/>
</dbReference>
<gene>
    <name evidence="9" type="ordered locus">Sterm_0699</name>
</gene>
<proteinExistence type="inferred from homology"/>
<dbReference type="STRING" id="526218.Sterm_0699"/>
<keyword evidence="4 7" id="KW-0812">Transmembrane</keyword>
<evidence type="ECO:0000313" key="9">
    <source>
        <dbReference type="EMBL" id="ACZ07571.1"/>
    </source>
</evidence>
<dbReference type="HOGENOM" id="CLU_016047_1_1_0"/>
<protein>
    <submittedName>
        <fullName evidence="9">Binding-protein-dependent transport systems inner membrane component</fullName>
    </submittedName>
</protein>
<evidence type="ECO:0000256" key="2">
    <source>
        <dbReference type="ARBA" id="ARBA00022448"/>
    </source>
</evidence>
<feature type="transmembrane region" description="Helical" evidence="7">
    <location>
        <begin position="100"/>
        <end position="120"/>
    </location>
</feature>
<dbReference type="PANTHER" id="PTHR43744">
    <property type="entry name" value="ABC TRANSPORTER PERMEASE PROTEIN MG189-RELATED-RELATED"/>
    <property type="match status" value="1"/>
</dbReference>
<feature type="domain" description="ABC transmembrane type-1" evidence="8">
    <location>
        <begin position="94"/>
        <end position="286"/>
    </location>
</feature>
<evidence type="ECO:0000256" key="5">
    <source>
        <dbReference type="ARBA" id="ARBA00022989"/>
    </source>
</evidence>
<dbReference type="InterPro" id="IPR000515">
    <property type="entry name" value="MetI-like"/>
</dbReference>
<sequence length="301" mass="34283">MNENIVIDKDIVEMNKKRLKKMKMKNTVNSAVRYSVLIIVGFIMLYPLLWMIGSSFKTNAEIFSSVGFIPKSLNFDNYVKGWETSTEYSFTTYFINTFKILVPKVFFTIISTVITAYAFARFKIPGKKILFGILIGTLLLPEIVVRIPQYLIYKQFGWLDTYLPLIVPSAFGVDAFFVFMLVQFFRGIPKDLEEAAEIDGCNTFQTLIYVLVPVLKPAIISVALFQFMWTMNDFMSPLIYLSSVEKYPVSIALKISMDASAAVEWNKILAMSVIVLLPSLIIFFFAQKYFVDGVSSSGLKE</sequence>
<dbReference type="Gene3D" id="1.10.3720.10">
    <property type="entry name" value="MetI-like"/>
    <property type="match status" value="1"/>
</dbReference>
<keyword evidence="10" id="KW-1185">Reference proteome</keyword>
<reference evidence="10" key="1">
    <citation type="submission" date="2009-09" db="EMBL/GenBank/DDBJ databases">
        <title>The complete chromosome of Sebaldella termitidis ATCC 33386.</title>
        <authorList>
            <consortium name="US DOE Joint Genome Institute (JGI-PGF)"/>
            <person name="Lucas S."/>
            <person name="Copeland A."/>
            <person name="Lapidus A."/>
            <person name="Glavina del Rio T."/>
            <person name="Dalin E."/>
            <person name="Tice H."/>
            <person name="Bruce D."/>
            <person name="Goodwin L."/>
            <person name="Pitluck S."/>
            <person name="Kyrpides N."/>
            <person name="Mavromatis K."/>
            <person name="Ivanova N."/>
            <person name="Mikhailova N."/>
            <person name="Sims D."/>
            <person name="Meincke L."/>
            <person name="Brettin T."/>
            <person name="Detter J.C."/>
            <person name="Han C."/>
            <person name="Larimer F."/>
            <person name="Land M."/>
            <person name="Hauser L."/>
            <person name="Markowitz V."/>
            <person name="Cheng J.F."/>
            <person name="Hugenholtz P."/>
            <person name="Woyke T."/>
            <person name="Wu D."/>
            <person name="Eisen J.A."/>
        </authorList>
    </citation>
    <scope>NUCLEOTIDE SEQUENCE [LARGE SCALE GENOMIC DNA]</scope>
    <source>
        <strain evidence="10">ATCC 33386 / NCTC 11300</strain>
    </source>
</reference>
<dbReference type="CDD" id="cd06261">
    <property type="entry name" value="TM_PBP2"/>
    <property type="match status" value="1"/>
</dbReference>
<evidence type="ECO:0000256" key="6">
    <source>
        <dbReference type="ARBA" id="ARBA00023136"/>
    </source>
</evidence>
<evidence type="ECO:0000313" key="10">
    <source>
        <dbReference type="Proteomes" id="UP000000845"/>
    </source>
</evidence>
<feature type="transmembrane region" description="Helical" evidence="7">
    <location>
        <begin position="165"/>
        <end position="185"/>
    </location>
</feature>
<feature type="transmembrane region" description="Helical" evidence="7">
    <location>
        <begin position="206"/>
        <end position="229"/>
    </location>
</feature>
<accession>D1APZ3</accession>
<dbReference type="PANTHER" id="PTHR43744:SF6">
    <property type="entry name" value="ABC TRANSPORTER PERMEASE PROTEIN YESQ-RELATED"/>
    <property type="match status" value="1"/>
</dbReference>
<dbReference type="EMBL" id="CP001739">
    <property type="protein sequence ID" value="ACZ07571.1"/>
    <property type="molecule type" value="Genomic_DNA"/>
</dbReference>
<evidence type="ECO:0000259" key="8">
    <source>
        <dbReference type="PROSITE" id="PS50928"/>
    </source>
</evidence>
<feature type="transmembrane region" description="Helical" evidence="7">
    <location>
        <begin position="268"/>
        <end position="286"/>
    </location>
</feature>
<keyword evidence="6 7" id="KW-0472">Membrane</keyword>
<dbReference type="KEGG" id="str:Sterm_0699"/>
<evidence type="ECO:0000256" key="1">
    <source>
        <dbReference type="ARBA" id="ARBA00004651"/>
    </source>
</evidence>
<dbReference type="Proteomes" id="UP000000845">
    <property type="component" value="Chromosome"/>
</dbReference>
<keyword evidence="3" id="KW-1003">Cell membrane</keyword>
<evidence type="ECO:0000256" key="7">
    <source>
        <dbReference type="RuleBase" id="RU363032"/>
    </source>
</evidence>
<dbReference type="AlphaFoldDB" id="D1APZ3"/>
<dbReference type="GO" id="GO:0005886">
    <property type="term" value="C:plasma membrane"/>
    <property type="evidence" value="ECO:0007669"/>
    <property type="project" value="UniProtKB-SubCell"/>
</dbReference>
<dbReference type="GO" id="GO:0055085">
    <property type="term" value="P:transmembrane transport"/>
    <property type="evidence" value="ECO:0007669"/>
    <property type="project" value="InterPro"/>
</dbReference>
<feature type="transmembrane region" description="Helical" evidence="7">
    <location>
        <begin position="129"/>
        <end position="153"/>
    </location>
</feature>